<name>A0A0E9SHS0_ANGAN</name>
<dbReference type="AlphaFoldDB" id="A0A0E9SHS0"/>
<accession>A0A0E9SHS0</accession>
<dbReference type="EMBL" id="GBXM01067663">
    <property type="protein sequence ID" value="JAH40914.1"/>
    <property type="molecule type" value="Transcribed_RNA"/>
</dbReference>
<reference evidence="1" key="2">
    <citation type="journal article" date="2015" name="Fish Shellfish Immunol.">
        <title>Early steps in the European eel (Anguilla anguilla)-Vibrio vulnificus interaction in the gills: Role of the RtxA13 toxin.</title>
        <authorList>
            <person name="Callol A."/>
            <person name="Pajuelo D."/>
            <person name="Ebbesson L."/>
            <person name="Teles M."/>
            <person name="MacKenzie S."/>
            <person name="Amaro C."/>
        </authorList>
    </citation>
    <scope>NUCLEOTIDE SEQUENCE</scope>
</reference>
<organism evidence="1">
    <name type="scientific">Anguilla anguilla</name>
    <name type="common">European freshwater eel</name>
    <name type="synonym">Muraena anguilla</name>
    <dbReference type="NCBI Taxonomy" id="7936"/>
    <lineage>
        <taxon>Eukaryota</taxon>
        <taxon>Metazoa</taxon>
        <taxon>Chordata</taxon>
        <taxon>Craniata</taxon>
        <taxon>Vertebrata</taxon>
        <taxon>Euteleostomi</taxon>
        <taxon>Actinopterygii</taxon>
        <taxon>Neopterygii</taxon>
        <taxon>Teleostei</taxon>
        <taxon>Anguilliformes</taxon>
        <taxon>Anguillidae</taxon>
        <taxon>Anguilla</taxon>
    </lineage>
</organism>
<evidence type="ECO:0000313" key="1">
    <source>
        <dbReference type="EMBL" id="JAH40914.1"/>
    </source>
</evidence>
<proteinExistence type="predicted"/>
<sequence>MVFLFAQKYATSSHYSNIQLLAFYVIFHTQAKQNTFLRVINYA</sequence>
<reference evidence="1" key="1">
    <citation type="submission" date="2014-11" db="EMBL/GenBank/DDBJ databases">
        <authorList>
            <person name="Amaro Gonzalez C."/>
        </authorList>
    </citation>
    <scope>NUCLEOTIDE SEQUENCE</scope>
</reference>
<protein>
    <submittedName>
        <fullName evidence="1">Uncharacterized protein</fullName>
    </submittedName>
</protein>